<dbReference type="EMBL" id="JAAKZY010000045">
    <property type="protein sequence ID" value="NGO09174.1"/>
    <property type="molecule type" value="Genomic_DNA"/>
</dbReference>
<gene>
    <name evidence="2" type="ORF">G5C60_16595</name>
</gene>
<organism evidence="2 3">
    <name type="scientific">Streptomyces scabichelini</name>
    <dbReference type="NCBI Taxonomy" id="2711217"/>
    <lineage>
        <taxon>Bacteria</taxon>
        <taxon>Bacillati</taxon>
        <taxon>Actinomycetota</taxon>
        <taxon>Actinomycetes</taxon>
        <taxon>Kitasatosporales</taxon>
        <taxon>Streptomycetaceae</taxon>
        <taxon>Streptomyces</taxon>
    </lineage>
</organism>
<name>A0A6G4V5Q3_9ACTN</name>
<dbReference type="AlphaFoldDB" id="A0A6G4V5Q3"/>
<proteinExistence type="predicted"/>
<reference evidence="2 3" key="1">
    <citation type="submission" date="2020-02" db="EMBL/GenBank/DDBJ databases">
        <title>Whole-genome analyses of novel actinobacteria.</title>
        <authorList>
            <person name="Sahin N."/>
            <person name="Gencbay T."/>
        </authorList>
    </citation>
    <scope>NUCLEOTIDE SEQUENCE [LARGE SCALE GENOMIC DNA]</scope>
    <source>
        <strain evidence="2 3">HC44</strain>
    </source>
</reference>
<dbReference type="RefSeq" id="WP_165259870.1">
    <property type="nucleotide sequence ID" value="NZ_JAAKZY010000045.1"/>
</dbReference>
<protein>
    <submittedName>
        <fullName evidence="2">Uncharacterized protein</fullName>
    </submittedName>
</protein>
<keyword evidence="3" id="KW-1185">Reference proteome</keyword>
<evidence type="ECO:0000313" key="2">
    <source>
        <dbReference type="EMBL" id="NGO09174.1"/>
    </source>
</evidence>
<comment type="caution">
    <text evidence="2">The sequence shown here is derived from an EMBL/GenBank/DDBJ whole genome shotgun (WGS) entry which is preliminary data.</text>
</comment>
<evidence type="ECO:0000256" key="1">
    <source>
        <dbReference type="SAM" id="MobiDB-lite"/>
    </source>
</evidence>
<accession>A0A6G4V5Q3</accession>
<evidence type="ECO:0000313" key="3">
    <source>
        <dbReference type="Proteomes" id="UP000472335"/>
    </source>
</evidence>
<dbReference type="Proteomes" id="UP000472335">
    <property type="component" value="Unassembled WGS sequence"/>
</dbReference>
<feature type="region of interest" description="Disordered" evidence="1">
    <location>
        <begin position="155"/>
        <end position="188"/>
    </location>
</feature>
<sequence>MRQDDVHDPYRARPAALATRARALSVAPEHVYVTVAPDFTPAERSVGVYGGDGFSSVYVGSKTGAQLQLTVDRGTITAATCPDQQPGDIAGEPVACERDGDLWYRSTTGAHEYAVTGKGHVVRLSGAPSAIGRDVLRAAAQSVRRPNAAELEVLLPPAPSATATEPVERGDLPPVGDGAPNNEVGATG</sequence>